<accession>A0ABW4U4V7</accession>
<evidence type="ECO:0008006" key="3">
    <source>
        <dbReference type="Google" id="ProtNLM"/>
    </source>
</evidence>
<sequence length="217" mass="24784">MTNPLKGRIKAIEKLEKEFIKKAAVHLDDGDMYLIHMFLLGAAQRTLCQSRGFRHLIESKNFPSATVLLRTQIDTAMRMNALPLIQDRESSMKRLMANEVQFDRLTTMDGGKQERLTDAYLRKRLSAEHPWIDKVYTETSDFVHLSFRHLWTAVAGVEDETRTVRFALSGMDAQRPQSDYFEVCDAFAAVSKLAYTMILASWGPVRTPQENPDQDAA</sequence>
<reference evidence="2" key="1">
    <citation type="journal article" date="2019" name="Int. J. Syst. Evol. Microbiol.">
        <title>The Global Catalogue of Microorganisms (GCM) 10K type strain sequencing project: providing services to taxonomists for standard genome sequencing and annotation.</title>
        <authorList>
            <consortium name="The Broad Institute Genomics Platform"/>
            <consortium name="The Broad Institute Genome Sequencing Center for Infectious Disease"/>
            <person name="Wu L."/>
            <person name="Ma J."/>
        </authorList>
    </citation>
    <scope>NUCLEOTIDE SEQUENCE [LARGE SCALE GENOMIC DNA]</scope>
    <source>
        <strain evidence="2">CGMCC 1.16225</strain>
    </source>
</reference>
<keyword evidence="2" id="KW-1185">Reference proteome</keyword>
<organism evidence="1 2">
    <name type="scientific">Mesorhizobium newzealandense</name>
    <dbReference type="NCBI Taxonomy" id="1300302"/>
    <lineage>
        <taxon>Bacteria</taxon>
        <taxon>Pseudomonadati</taxon>
        <taxon>Pseudomonadota</taxon>
        <taxon>Alphaproteobacteria</taxon>
        <taxon>Hyphomicrobiales</taxon>
        <taxon>Phyllobacteriaceae</taxon>
        <taxon>Mesorhizobium</taxon>
    </lineage>
</organism>
<name>A0ABW4U4V7_9HYPH</name>
<protein>
    <recommendedName>
        <fullName evidence="3">HEPN AbiU2-like domain-containing protein</fullName>
    </recommendedName>
</protein>
<proteinExistence type="predicted"/>
<dbReference type="RefSeq" id="WP_379095109.1">
    <property type="nucleotide sequence ID" value="NZ_JBHUGZ010000003.1"/>
</dbReference>
<evidence type="ECO:0000313" key="1">
    <source>
        <dbReference type="EMBL" id="MFD1982400.1"/>
    </source>
</evidence>
<evidence type="ECO:0000313" key="2">
    <source>
        <dbReference type="Proteomes" id="UP001597405"/>
    </source>
</evidence>
<comment type="caution">
    <text evidence="1">The sequence shown here is derived from an EMBL/GenBank/DDBJ whole genome shotgun (WGS) entry which is preliminary data.</text>
</comment>
<gene>
    <name evidence="1" type="ORF">ACFSOZ_06800</name>
</gene>
<dbReference type="Proteomes" id="UP001597405">
    <property type="component" value="Unassembled WGS sequence"/>
</dbReference>
<dbReference type="EMBL" id="JBHUGZ010000003">
    <property type="protein sequence ID" value="MFD1982400.1"/>
    <property type="molecule type" value="Genomic_DNA"/>
</dbReference>